<name>A0A9D1CPU7_9FIRM</name>
<dbReference type="EMBL" id="DVFN01000086">
    <property type="protein sequence ID" value="HIQ69799.1"/>
    <property type="molecule type" value="Genomic_DNA"/>
</dbReference>
<dbReference type="Proteomes" id="UP000886874">
    <property type="component" value="Unassembled WGS sequence"/>
</dbReference>
<proteinExistence type="predicted"/>
<dbReference type="AlphaFoldDB" id="A0A9D1CPU7"/>
<comment type="caution">
    <text evidence="1">The sequence shown here is derived from an EMBL/GenBank/DDBJ whole genome shotgun (WGS) entry which is preliminary data.</text>
</comment>
<dbReference type="SUPFAM" id="SSF109998">
    <property type="entry name" value="Triger factor/SurA peptide-binding domain-like"/>
    <property type="match status" value="1"/>
</dbReference>
<evidence type="ECO:0000313" key="1">
    <source>
        <dbReference type="EMBL" id="HIQ69799.1"/>
    </source>
</evidence>
<reference evidence="1" key="1">
    <citation type="submission" date="2020-10" db="EMBL/GenBank/DDBJ databases">
        <authorList>
            <person name="Gilroy R."/>
        </authorList>
    </citation>
    <scope>NUCLEOTIDE SEQUENCE</scope>
    <source>
        <strain evidence="1">ChiSjej2B20-13462</strain>
    </source>
</reference>
<accession>A0A9D1CPU7</accession>
<sequence>MTLVLLGLVALGIFAASRRGLDSGVIRAGDRTLDNTQLAYYYWSEYFYFSGAYGEYLDGLVDFSVPLEDQAYSEDLTWQDYLLEETLQTVRETLAMTAQAEAEGFTLPAEDQEALETVVENFRQAAGEAGYKSLPAYLAASYGDGADEESFIAYLTDAHLAAAYADSLYAAIDPSEEEIADYYESHAGEYLENYGVTREDGPMPHGVCLSFETLAEAQQVYTDWQENGGTHDLLNNLGAAHLGETGELTAVIPGSVGEAAEAWFYDEARLPGDAAVVSEEDGTASICYYVAAGETTYWQTLAEEDLRHETYQNRYLEIVNGLDFAVNYDKIRLTPPDGLYEAAP</sequence>
<gene>
    <name evidence="1" type="ORF">IAA67_05685</name>
</gene>
<organism evidence="1 2">
    <name type="scientific">Candidatus Avoscillospira stercorigallinarum</name>
    <dbReference type="NCBI Taxonomy" id="2840708"/>
    <lineage>
        <taxon>Bacteria</taxon>
        <taxon>Bacillati</taxon>
        <taxon>Bacillota</taxon>
        <taxon>Clostridia</taxon>
        <taxon>Eubacteriales</taxon>
        <taxon>Oscillospiraceae</taxon>
        <taxon>Oscillospiraceae incertae sedis</taxon>
        <taxon>Candidatus Avoscillospira</taxon>
    </lineage>
</organism>
<dbReference type="InterPro" id="IPR027304">
    <property type="entry name" value="Trigger_fact/SurA_dom_sf"/>
</dbReference>
<evidence type="ECO:0000313" key="2">
    <source>
        <dbReference type="Proteomes" id="UP000886874"/>
    </source>
</evidence>
<reference evidence="1" key="2">
    <citation type="journal article" date="2021" name="PeerJ">
        <title>Extensive microbial diversity within the chicken gut microbiome revealed by metagenomics and culture.</title>
        <authorList>
            <person name="Gilroy R."/>
            <person name="Ravi A."/>
            <person name="Getino M."/>
            <person name="Pursley I."/>
            <person name="Horton D.L."/>
            <person name="Alikhan N.F."/>
            <person name="Baker D."/>
            <person name="Gharbi K."/>
            <person name="Hall N."/>
            <person name="Watson M."/>
            <person name="Adriaenssens E.M."/>
            <person name="Foster-Nyarko E."/>
            <person name="Jarju S."/>
            <person name="Secka A."/>
            <person name="Antonio M."/>
            <person name="Oren A."/>
            <person name="Chaudhuri R.R."/>
            <person name="La Ragione R."/>
            <person name="Hildebrand F."/>
            <person name="Pallen M.J."/>
        </authorList>
    </citation>
    <scope>NUCLEOTIDE SEQUENCE</scope>
    <source>
        <strain evidence="1">ChiSjej2B20-13462</strain>
    </source>
</reference>
<evidence type="ECO:0008006" key="3">
    <source>
        <dbReference type="Google" id="ProtNLM"/>
    </source>
</evidence>
<protein>
    <recommendedName>
        <fullName evidence="3">PPIC-type PPIASE domain-containing protein</fullName>
    </recommendedName>
</protein>